<dbReference type="RefSeq" id="WP_167473431.1">
    <property type="nucleotide sequence ID" value="NZ_CP046172.1"/>
</dbReference>
<dbReference type="EMBL" id="CP046172">
    <property type="protein sequence ID" value="QIS10453.1"/>
    <property type="molecule type" value="Genomic_DNA"/>
</dbReference>
<reference evidence="8 9" key="1">
    <citation type="journal article" date="2019" name="ACS Chem. Biol.">
        <title>Identification and Mobilization of a Cryptic Antibiotic Biosynthesis Gene Locus from a Human-Pathogenic Nocardia Isolate.</title>
        <authorList>
            <person name="Herisse M."/>
            <person name="Ishida K."/>
            <person name="Porter J.L."/>
            <person name="Howden B."/>
            <person name="Hertweck C."/>
            <person name="Stinear T.P."/>
            <person name="Pidot S.J."/>
        </authorList>
    </citation>
    <scope>NUCLEOTIDE SEQUENCE [LARGE SCALE GENOMIC DNA]</scope>
    <source>
        <strain evidence="8 9">AUSMDU00012717</strain>
    </source>
</reference>
<dbReference type="Gene3D" id="2.60.40.2880">
    <property type="entry name" value="MmpS1-5, C-terminal soluble domain"/>
    <property type="match status" value="1"/>
</dbReference>
<dbReference type="Pfam" id="PF05423">
    <property type="entry name" value="Mycobact_memb"/>
    <property type="match status" value="1"/>
</dbReference>
<keyword evidence="5 7" id="KW-1133">Transmembrane helix</keyword>
<keyword evidence="3" id="KW-1003">Cell membrane</keyword>
<feature type="transmembrane region" description="Helical" evidence="7">
    <location>
        <begin position="6"/>
        <end position="24"/>
    </location>
</feature>
<dbReference type="GO" id="GO:0005886">
    <property type="term" value="C:plasma membrane"/>
    <property type="evidence" value="ECO:0007669"/>
    <property type="project" value="UniProtKB-SubCell"/>
</dbReference>
<evidence type="ECO:0000256" key="4">
    <source>
        <dbReference type="ARBA" id="ARBA00022692"/>
    </source>
</evidence>
<evidence type="ECO:0000256" key="1">
    <source>
        <dbReference type="ARBA" id="ARBA00004236"/>
    </source>
</evidence>
<evidence type="ECO:0000256" key="7">
    <source>
        <dbReference type="SAM" id="Phobius"/>
    </source>
</evidence>
<evidence type="ECO:0000256" key="6">
    <source>
        <dbReference type="ARBA" id="ARBA00023136"/>
    </source>
</evidence>
<comment type="subcellular location">
    <subcellularLocation>
        <location evidence="1">Cell membrane</location>
    </subcellularLocation>
</comment>
<keyword evidence="4 7" id="KW-0812">Transmembrane</keyword>
<sequence length="137" mass="14540">MKSVWVYGVVIAVLGLTAVFIADLRLSRIPDLAIGYSNPPPSFGRPREKVVDYEVDGPVGASATLSYIDANGEVQDVAAALPWRISLRTNRLTMPTGLVAQSDAQQVSCRIVINGQARDSRASNAPSAAVNCNVLVS</sequence>
<dbReference type="Proteomes" id="UP000503540">
    <property type="component" value="Chromosome"/>
</dbReference>
<accession>A0A6G9YBR4</accession>
<evidence type="ECO:0008006" key="10">
    <source>
        <dbReference type="Google" id="ProtNLM"/>
    </source>
</evidence>
<protein>
    <recommendedName>
        <fullName evidence="10">Transport acessory protein MmpS</fullName>
    </recommendedName>
</protein>
<dbReference type="InterPro" id="IPR008693">
    <property type="entry name" value="MmpS"/>
</dbReference>
<comment type="similarity">
    <text evidence="2">Belongs to the MmpS family.</text>
</comment>
<evidence type="ECO:0000256" key="2">
    <source>
        <dbReference type="ARBA" id="ARBA00007531"/>
    </source>
</evidence>
<evidence type="ECO:0000313" key="9">
    <source>
        <dbReference type="Proteomes" id="UP000503540"/>
    </source>
</evidence>
<name>A0A6G9YBR4_9NOCA</name>
<dbReference type="InterPro" id="IPR038468">
    <property type="entry name" value="MmpS_C"/>
</dbReference>
<organism evidence="8 9">
    <name type="scientific">Nocardia arthritidis</name>
    <dbReference type="NCBI Taxonomy" id="228602"/>
    <lineage>
        <taxon>Bacteria</taxon>
        <taxon>Bacillati</taxon>
        <taxon>Actinomycetota</taxon>
        <taxon>Actinomycetes</taxon>
        <taxon>Mycobacteriales</taxon>
        <taxon>Nocardiaceae</taxon>
        <taxon>Nocardia</taxon>
    </lineage>
</organism>
<evidence type="ECO:0000313" key="8">
    <source>
        <dbReference type="EMBL" id="QIS10453.1"/>
    </source>
</evidence>
<evidence type="ECO:0000256" key="3">
    <source>
        <dbReference type="ARBA" id="ARBA00022475"/>
    </source>
</evidence>
<gene>
    <name evidence="8" type="ORF">F5544_12820</name>
</gene>
<proteinExistence type="inferred from homology"/>
<evidence type="ECO:0000256" key="5">
    <source>
        <dbReference type="ARBA" id="ARBA00022989"/>
    </source>
</evidence>
<dbReference type="AlphaFoldDB" id="A0A6G9YBR4"/>
<keyword evidence="6 7" id="KW-0472">Membrane</keyword>
<dbReference type="KEGG" id="nah:F5544_12820"/>
<keyword evidence="9" id="KW-1185">Reference proteome</keyword>